<reference evidence="1" key="1">
    <citation type="journal article" date="2018" name="PLoS Negl. Trop. Dis.">
        <title>Sialome diversity of ticks revealed by RNAseq of single tick salivary glands.</title>
        <authorList>
            <person name="Perner J."/>
            <person name="Kropackova S."/>
            <person name="Kopacek P."/>
            <person name="Ribeiro J.M."/>
        </authorList>
    </citation>
    <scope>NUCLEOTIDE SEQUENCE</scope>
    <source>
        <strain evidence="1">Siblings of single egg batch collected in Ceske Budejovice</strain>
        <tissue evidence="1">Salivary glands</tissue>
    </source>
</reference>
<feature type="non-terminal residue" evidence="1">
    <location>
        <position position="1"/>
    </location>
</feature>
<sequence>VQFPICRKHDPCEDTMQYCISRLRELHERRQQGEANVDSVHFHCMALAAKVRILGAEEQVAALHEMDRIVYEFQERRLQERTQTDHMYHK</sequence>
<dbReference type="EMBL" id="GEGO01004472">
    <property type="protein sequence ID" value="JAR90932.1"/>
    <property type="molecule type" value="Transcribed_RNA"/>
</dbReference>
<dbReference type="AlphaFoldDB" id="A0A147BKF6"/>
<organism evidence="1">
    <name type="scientific">Ixodes ricinus</name>
    <name type="common">Common tick</name>
    <name type="synonym">Acarus ricinus</name>
    <dbReference type="NCBI Taxonomy" id="34613"/>
    <lineage>
        <taxon>Eukaryota</taxon>
        <taxon>Metazoa</taxon>
        <taxon>Ecdysozoa</taxon>
        <taxon>Arthropoda</taxon>
        <taxon>Chelicerata</taxon>
        <taxon>Arachnida</taxon>
        <taxon>Acari</taxon>
        <taxon>Parasitiformes</taxon>
        <taxon>Ixodida</taxon>
        <taxon>Ixodoidea</taxon>
        <taxon>Ixodidae</taxon>
        <taxon>Ixodinae</taxon>
        <taxon>Ixodes</taxon>
    </lineage>
</organism>
<name>A0A147BKF6_IXORI</name>
<proteinExistence type="predicted"/>
<evidence type="ECO:0000313" key="1">
    <source>
        <dbReference type="EMBL" id="JAR90932.1"/>
    </source>
</evidence>
<accession>A0A147BKF6</accession>
<protein>
    <submittedName>
        <fullName evidence="1">Uncharacterized protein</fullName>
    </submittedName>
</protein>